<gene>
    <name evidence="1" type="ORF">KL86DYS2_10277</name>
</gene>
<accession>A0A212IXP4</accession>
<name>A0A212IXP4_9BACT</name>
<dbReference type="AlphaFoldDB" id="A0A212IXP4"/>
<dbReference type="EMBL" id="FLUL01000001">
    <property type="protein sequence ID" value="SBV91962.1"/>
    <property type="molecule type" value="Genomic_DNA"/>
</dbReference>
<reference evidence="1" key="1">
    <citation type="submission" date="2016-04" db="EMBL/GenBank/DDBJ databases">
        <authorList>
            <person name="Evans L.H."/>
            <person name="Alamgir A."/>
            <person name="Owens N."/>
            <person name="Weber N.D."/>
            <person name="Virtaneva K."/>
            <person name="Barbian K."/>
            <person name="Babar A."/>
            <person name="Rosenke K."/>
        </authorList>
    </citation>
    <scope>NUCLEOTIDE SEQUENCE</scope>
    <source>
        <strain evidence="1">86-2</strain>
    </source>
</reference>
<dbReference type="Pfam" id="PF14391">
    <property type="entry name" value="DUF4421"/>
    <property type="match status" value="1"/>
</dbReference>
<evidence type="ECO:0000313" key="1">
    <source>
        <dbReference type="EMBL" id="SBV91962.1"/>
    </source>
</evidence>
<protein>
    <recommendedName>
        <fullName evidence="2">DUF4421 domain-containing protein</fullName>
    </recommendedName>
</protein>
<evidence type="ECO:0008006" key="2">
    <source>
        <dbReference type="Google" id="ProtNLM"/>
    </source>
</evidence>
<proteinExistence type="predicted"/>
<dbReference type="InterPro" id="IPR025535">
    <property type="entry name" value="DUF4421"/>
</dbReference>
<organism evidence="1">
    <name type="scientific">uncultured Dysgonomonas sp</name>
    <dbReference type="NCBI Taxonomy" id="206096"/>
    <lineage>
        <taxon>Bacteria</taxon>
        <taxon>Pseudomonadati</taxon>
        <taxon>Bacteroidota</taxon>
        <taxon>Bacteroidia</taxon>
        <taxon>Bacteroidales</taxon>
        <taxon>Dysgonomonadaceae</taxon>
        <taxon>Dysgonomonas</taxon>
        <taxon>environmental samples</taxon>
    </lineage>
</organism>
<sequence>MFLIARILKYCKFIFLLIFLLTPFIIRAQVDSTYIQPYEHELSVKPHVYYKYTSLTHEIDDNNEITYMPNSPVSLGLGITYKNYSISWGYGFGFMRDKDRGKTAIFDFQYHYYGRKFIADVFFQRYKGFYTEQNDEVFTLYPDISIIQYGVFGQYVFNNKKFSYKAAFNQSEKQLKSAGSWQLGGGIYYNEVRSDSTLQLNLHKRLRNYQLSVSGGYVYNWIISKNFYLSGGVSVGLNIGSENLSSFKKVEISPSVFPRISMGYNAEDWSIGLSVVVNQIYVANSKLLRMTLNTGTMQMSYTKRFSVAPKFVKKIKYIN</sequence>
<dbReference type="RefSeq" id="WP_296946376.1">
    <property type="nucleotide sequence ID" value="NZ_LT599021.1"/>
</dbReference>